<dbReference type="PANTHER" id="PTHR33322:SF16">
    <property type="entry name" value="BAG FAMILY MOLECULAR CHAPERONE REGULATOR 6"/>
    <property type="match status" value="1"/>
</dbReference>
<evidence type="ECO:0000256" key="1">
    <source>
        <dbReference type="ARBA" id="ARBA00023186"/>
    </source>
</evidence>
<dbReference type="Proteomes" id="UP001237642">
    <property type="component" value="Unassembled WGS sequence"/>
</dbReference>
<gene>
    <name evidence="3" type="ORF">POM88_033000</name>
</gene>
<comment type="caution">
    <text evidence="3">The sequence shown here is derived from an EMBL/GenBank/DDBJ whole genome shotgun (WGS) entry which is preliminary data.</text>
</comment>
<keyword evidence="1" id="KW-0143">Chaperone</keyword>
<organism evidence="3 4">
    <name type="scientific">Heracleum sosnowskyi</name>
    <dbReference type="NCBI Taxonomy" id="360622"/>
    <lineage>
        <taxon>Eukaryota</taxon>
        <taxon>Viridiplantae</taxon>
        <taxon>Streptophyta</taxon>
        <taxon>Embryophyta</taxon>
        <taxon>Tracheophyta</taxon>
        <taxon>Spermatophyta</taxon>
        <taxon>Magnoliopsida</taxon>
        <taxon>eudicotyledons</taxon>
        <taxon>Gunneridae</taxon>
        <taxon>Pentapetalae</taxon>
        <taxon>asterids</taxon>
        <taxon>campanulids</taxon>
        <taxon>Apiales</taxon>
        <taxon>Apiaceae</taxon>
        <taxon>Apioideae</taxon>
        <taxon>apioid superclade</taxon>
        <taxon>Tordylieae</taxon>
        <taxon>Tordyliinae</taxon>
        <taxon>Heracleum</taxon>
    </lineage>
</organism>
<protein>
    <submittedName>
        <fullName evidence="3">Uncharacterized protein</fullName>
    </submittedName>
</protein>
<keyword evidence="4" id="KW-1185">Reference proteome</keyword>
<proteinExistence type="predicted"/>
<reference evidence="3" key="1">
    <citation type="submission" date="2023-02" db="EMBL/GenBank/DDBJ databases">
        <title>Genome of toxic invasive species Heracleum sosnowskyi carries increased number of genes despite the absence of recent whole-genome duplications.</title>
        <authorList>
            <person name="Schelkunov M."/>
            <person name="Shtratnikova V."/>
            <person name="Makarenko M."/>
            <person name="Klepikova A."/>
            <person name="Omelchenko D."/>
            <person name="Novikova G."/>
            <person name="Obukhova E."/>
            <person name="Bogdanov V."/>
            <person name="Penin A."/>
            <person name="Logacheva M."/>
        </authorList>
    </citation>
    <scope>NUCLEOTIDE SEQUENCE</scope>
    <source>
        <strain evidence="3">Hsosn_3</strain>
        <tissue evidence="3">Leaf</tissue>
    </source>
</reference>
<dbReference type="PANTHER" id="PTHR33322">
    <property type="entry name" value="BAG DOMAIN CONTAINING PROTEIN, EXPRESSED"/>
    <property type="match status" value="1"/>
</dbReference>
<reference evidence="3" key="2">
    <citation type="submission" date="2023-05" db="EMBL/GenBank/DDBJ databases">
        <authorList>
            <person name="Schelkunov M.I."/>
        </authorList>
    </citation>
    <scope>NUCLEOTIDE SEQUENCE</scope>
    <source>
        <strain evidence="3">Hsosn_3</strain>
        <tissue evidence="3">Leaf</tissue>
    </source>
</reference>
<evidence type="ECO:0000313" key="4">
    <source>
        <dbReference type="Proteomes" id="UP001237642"/>
    </source>
</evidence>
<accession>A0AAD8I0E6</accession>
<evidence type="ECO:0000313" key="3">
    <source>
        <dbReference type="EMBL" id="KAK1376807.1"/>
    </source>
</evidence>
<sequence>MEEISYCSSGLKMGVDEDQEMWEDKFDNKEISQEHSNGNIVDPPRDEDLVVEELTTKKINNVDFSTGKGDLAWEEIIVEEPRKESDKELVEENEKLKETVEKLIAAGREQLTAISSLSERVKDLEKELSRKKKLKMRRHKVPSQYLLQV</sequence>
<dbReference type="GO" id="GO:0009506">
    <property type="term" value="C:plasmodesma"/>
    <property type="evidence" value="ECO:0007669"/>
    <property type="project" value="TreeGrafter"/>
</dbReference>
<name>A0AAD8I0E6_9APIA</name>
<evidence type="ECO:0000256" key="2">
    <source>
        <dbReference type="SAM" id="Coils"/>
    </source>
</evidence>
<dbReference type="EMBL" id="JAUIZM010000007">
    <property type="protein sequence ID" value="KAK1376807.1"/>
    <property type="molecule type" value="Genomic_DNA"/>
</dbReference>
<keyword evidence="2" id="KW-0175">Coiled coil</keyword>
<dbReference type="InterPro" id="IPR040400">
    <property type="entry name" value="BAG5/6/7/8"/>
</dbReference>
<feature type="coiled-coil region" evidence="2">
    <location>
        <begin position="82"/>
        <end position="134"/>
    </location>
</feature>
<dbReference type="GO" id="GO:0006457">
    <property type="term" value="P:protein folding"/>
    <property type="evidence" value="ECO:0007669"/>
    <property type="project" value="TreeGrafter"/>
</dbReference>
<dbReference type="AlphaFoldDB" id="A0AAD8I0E6"/>